<evidence type="ECO:0000313" key="1">
    <source>
        <dbReference type="EMBL" id="OAX32078.1"/>
    </source>
</evidence>
<dbReference type="GO" id="GO:0004497">
    <property type="term" value="F:monooxygenase activity"/>
    <property type="evidence" value="ECO:0007669"/>
    <property type="project" value="InterPro"/>
</dbReference>
<dbReference type="GO" id="GO:0005506">
    <property type="term" value="F:iron ion binding"/>
    <property type="evidence" value="ECO:0007669"/>
    <property type="project" value="InterPro"/>
</dbReference>
<gene>
    <name evidence="1" type="ORF">K503DRAFT_21029</name>
</gene>
<reference evidence="1 2" key="1">
    <citation type="submission" date="2016-06" db="EMBL/GenBank/DDBJ databases">
        <title>Comparative genomics of the ectomycorrhizal sister species Rhizopogon vinicolor and Rhizopogon vesiculosus (Basidiomycota: Boletales) reveals a divergence of the mating type B locus.</title>
        <authorList>
            <consortium name="DOE Joint Genome Institute"/>
            <person name="Mujic A.B."/>
            <person name="Kuo A."/>
            <person name="Tritt A."/>
            <person name="Lipzen A."/>
            <person name="Chen C."/>
            <person name="Johnson J."/>
            <person name="Sharma A."/>
            <person name="Barry K."/>
            <person name="Grigoriev I.V."/>
            <person name="Spatafora J.W."/>
        </authorList>
    </citation>
    <scope>NUCLEOTIDE SEQUENCE [LARGE SCALE GENOMIC DNA]</scope>
    <source>
        <strain evidence="1 2">AM-OR11-026</strain>
    </source>
</reference>
<dbReference type="InterPro" id="IPR036396">
    <property type="entry name" value="Cyt_P450_sf"/>
</dbReference>
<dbReference type="AlphaFoldDB" id="A0A1B7MHL7"/>
<keyword evidence="2" id="KW-1185">Reference proteome</keyword>
<sequence>MTLYPHVQEKAHILIESMVGTNRLPTFQNRPSLPYIDAIVRITNRLPPEYADTPFTATTTSTPEPSVKHDTRPSQLYLPFQFLSLAKYFHSSLFLHSQRYRLYRLLTRPFSFIYTRTTRPFLSV</sequence>
<protein>
    <recommendedName>
        <fullName evidence="3">Cytochrome P450</fullName>
    </recommendedName>
</protein>
<evidence type="ECO:0008006" key="3">
    <source>
        <dbReference type="Google" id="ProtNLM"/>
    </source>
</evidence>
<dbReference type="Proteomes" id="UP000092154">
    <property type="component" value="Unassembled WGS sequence"/>
</dbReference>
<accession>A0A1B7MHL7</accession>
<dbReference type="EMBL" id="KV449127">
    <property type="protein sequence ID" value="OAX32078.1"/>
    <property type="molecule type" value="Genomic_DNA"/>
</dbReference>
<proteinExistence type="predicted"/>
<evidence type="ECO:0000313" key="2">
    <source>
        <dbReference type="Proteomes" id="UP000092154"/>
    </source>
</evidence>
<dbReference type="InParanoid" id="A0A1B7MHL7"/>
<dbReference type="Gene3D" id="1.10.630.10">
    <property type="entry name" value="Cytochrome P450"/>
    <property type="match status" value="1"/>
</dbReference>
<dbReference type="GO" id="GO:0020037">
    <property type="term" value="F:heme binding"/>
    <property type="evidence" value="ECO:0007669"/>
    <property type="project" value="InterPro"/>
</dbReference>
<name>A0A1B7MHL7_9AGAM</name>
<dbReference type="GO" id="GO:0016705">
    <property type="term" value="F:oxidoreductase activity, acting on paired donors, with incorporation or reduction of molecular oxygen"/>
    <property type="evidence" value="ECO:0007669"/>
    <property type="project" value="InterPro"/>
</dbReference>
<dbReference type="SUPFAM" id="SSF48264">
    <property type="entry name" value="Cytochrome P450"/>
    <property type="match status" value="1"/>
</dbReference>
<organism evidence="1 2">
    <name type="scientific">Rhizopogon vinicolor AM-OR11-026</name>
    <dbReference type="NCBI Taxonomy" id="1314800"/>
    <lineage>
        <taxon>Eukaryota</taxon>
        <taxon>Fungi</taxon>
        <taxon>Dikarya</taxon>
        <taxon>Basidiomycota</taxon>
        <taxon>Agaricomycotina</taxon>
        <taxon>Agaricomycetes</taxon>
        <taxon>Agaricomycetidae</taxon>
        <taxon>Boletales</taxon>
        <taxon>Suillineae</taxon>
        <taxon>Rhizopogonaceae</taxon>
        <taxon>Rhizopogon</taxon>
    </lineage>
</organism>
<dbReference type="OrthoDB" id="2789670at2759"/>